<dbReference type="AlphaFoldDB" id="A0AAV4ASX8"/>
<evidence type="ECO:0000313" key="1">
    <source>
        <dbReference type="EMBL" id="GFO10077.1"/>
    </source>
</evidence>
<dbReference type="Proteomes" id="UP000735302">
    <property type="component" value="Unassembled WGS sequence"/>
</dbReference>
<name>A0AAV4ASX8_9GAST</name>
<comment type="caution">
    <text evidence="1">The sequence shown here is derived from an EMBL/GenBank/DDBJ whole genome shotgun (WGS) entry which is preliminary data.</text>
</comment>
<accession>A0AAV4ASX8</accession>
<protein>
    <submittedName>
        <fullName evidence="1">Uncharacterized protein</fullName>
    </submittedName>
</protein>
<dbReference type="EMBL" id="BLXT01004146">
    <property type="protein sequence ID" value="GFO10077.1"/>
    <property type="molecule type" value="Genomic_DNA"/>
</dbReference>
<proteinExistence type="predicted"/>
<sequence length="110" mass="12424">MKAYEETMGMDASLEVTQGSVAMKFRPANCIWGDQAMVRFVWRNSKYEGDCAGLKREYKNLMCYDKGVARYCCGTCGKFYTGIEGMFRCEARVGGDRGGSSCCYTYQARF</sequence>
<evidence type="ECO:0000313" key="2">
    <source>
        <dbReference type="Proteomes" id="UP000735302"/>
    </source>
</evidence>
<reference evidence="1 2" key="1">
    <citation type="journal article" date="2021" name="Elife">
        <title>Chloroplast acquisition without the gene transfer in kleptoplastic sea slugs, Plakobranchus ocellatus.</title>
        <authorList>
            <person name="Maeda T."/>
            <person name="Takahashi S."/>
            <person name="Yoshida T."/>
            <person name="Shimamura S."/>
            <person name="Takaki Y."/>
            <person name="Nagai Y."/>
            <person name="Toyoda A."/>
            <person name="Suzuki Y."/>
            <person name="Arimoto A."/>
            <person name="Ishii H."/>
            <person name="Satoh N."/>
            <person name="Nishiyama T."/>
            <person name="Hasebe M."/>
            <person name="Maruyama T."/>
            <person name="Minagawa J."/>
            <person name="Obokata J."/>
            <person name="Shigenobu S."/>
        </authorList>
    </citation>
    <scope>NUCLEOTIDE SEQUENCE [LARGE SCALE GENOMIC DNA]</scope>
</reference>
<keyword evidence="2" id="KW-1185">Reference proteome</keyword>
<organism evidence="1 2">
    <name type="scientific">Plakobranchus ocellatus</name>
    <dbReference type="NCBI Taxonomy" id="259542"/>
    <lineage>
        <taxon>Eukaryota</taxon>
        <taxon>Metazoa</taxon>
        <taxon>Spiralia</taxon>
        <taxon>Lophotrochozoa</taxon>
        <taxon>Mollusca</taxon>
        <taxon>Gastropoda</taxon>
        <taxon>Heterobranchia</taxon>
        <taxon>Euthyneura</taxon>
        <taxon>Panpulmonata</taxon>
        <taxon>Sacoglossa</taxon>
        <taxon>Placobranchoidea</taxon>
        <taxon>Plakobranchidae</taxon>
        <taxon>Plakobranchus</taxon>
    </lineage>
</organism>
<gene>
    <name evidence="1" type="ORF">PoB_003658200</name>
</gene>